<accession>A0A1G5EQ94</accession>
<dbReference type="PANTHER" id="PTHR33202">
    <property type="entry name" value="ZINC UPTAKE REGULATION PROTEIN"/>
    <property type="match status" value="1"/>
</dbReference>
<comment type="similarity">
    <text evidence="1">Belongs to the Fur family.</text>
</comment>
<dbReference type="Proteomes" id="UP000199569">
    <property type="component" value="Unassembled WGS sequence"/>
</dbReference>
<keyword evidence="3 7" id="KW-0862">Zinc</keyword>
<dbReference type="EMBL" id="FMVJ01000003">
    <property type="protein sequence ID" value="SCY29136.1"/>
    <property type="molecule type" value="Genomic_DNA"/>
</dbReference>
<reference evidence="8 9" key="1">
    <citation type="submission" date="2016-10" db="EMBL/GenBank/DDBJ databases">
        <authorList>
            <person name="de Groot N.N."/>
        </authorList>
    </citation>
    <scope>NUCLEOTIDE SEQUENCE [LARGE SCALE GENOMIC DNA]</scope>
    <source>
        <strain evidence="8 9">CGMCC 1.7666</strain>
    </source>
</reference>
<gene>
    <name evidence="8" type="ORF">SAMN02927923_01070</name>
</gene>
<dbReference type="OrthoDB" id="9801127at2"/>
<evidence type="ECO:0000256" key="4">
    <source>
        <dbReference type="ARBA" id="ARBA00023015"/>
    </source>
</evidence>
<name>A0A1G5EQ94_9HYPH</name>
<dbReference type="GO" id="GO:0008270">
    <property type="term" value="F:zinc ion binding"/>
    <property type="evidence" value="ECO:0007669"/>
    <property type="project" value="TreeGrafter"/>
</dbReference>
<dbReference type="Pfam" id="PF01475">
    <property type="entry name" value="FUR"/>
    <property type="match status" value="1"/>
</dbReference>
<feature type="binding site" evidence="7">
    <location>
        <position position="184"/>
    </location>
    <ligand>
        <name>Zn(2+)</name>
        <dbReference type="ChEBI" id="CHEBI:29105"/>
    </ligand>
</feature>
<sequence length="184" mass="19932">MSPLALSFSNQVPFYKSRDNTVTQPSSDLQTAIHPQPVSKSATVAKSLAYAESLCRTNGVRLTPIRRRVLEALHKAKRPLGAYDLADVLSPQGRRMAPITVYRALDFLIEQGLAHRLSSLNAYTASSQASDGHGSSALLICEGCGDVREVILPELSDALSSLHKTHAFSPHAKVLELTGRCIHC</sequence>
<dbReference type="AlphaFoldDB" id="A0A1G5EQ94"/>
<feature type="binding site" evidence="7">
    <location>
        <position position="144"/>
    </location>
    <ligand>
        <name>Zn(2+)</name>
        <dbReference type="ChEBI" id="CHEBI:29105"/>
    </ligand>
</feature>
<evidence type="ECO:0000256" key="5">
    <source>
        <dbReference type="ARBA" id="ARBA00023125"/>
    </source>
</evidence>
<dbReference type="PANTHER" id="PTHR33202:SF6">
    <property type="entry name" value="ZINC UPTAKE REGULATION PROTEIN"/>
    <property type="match status" value="1"/>
</dbReference>
<evidence type="ECO:0000256" key="2">
    <source>
        <dbReference type="ARBA" id="ARBA00022491"/>
    </source>
</evidence>
<dbReference type="STRING" id="549386.SAMN02927923_01070"/>
<dbReference type="GO" id="GO:0045892">
    <property type="term" value="P:negative regulation of DNA-templated transcription"/>
    <property type="evidence" value="ECO:0007669"/>
    <property type="project" value="TreeGrafter"/>
</dbReference>
<dbReference type="Gene3D" id="3.30.1490.190">
    <property type="match status" value="1"/>
</dbReference>
<dbReference type="GO" id="GO:0005829">
    <property type="term" value="C:cytosol"/>
    <property type="evidence" value="ECO:0007669"/>
    <property type="project" value="TreeGrafter"/>
</dbReference>
<evidence type="ECO:0000256" key="1">
    <source>
        <dbReference type="ARBA" id="ARBA00007957"/>
    </source>
</evidence>
<dbReference type="Gene3D" id="1.10.10.10">
    <property type="entry name" value="Winged helix-like DNA-binding domain superfamily/Winged helix DNA-binding domain"/>
    <property type="match status" value="1"/>
</dbReference>
<dbReference type="GO" id="GO:0000976">
    <property type="term" value="F:transcription cis-regulatory region binding"/>
    <property type="evidence" value="ECO:0007669"/>
    <property type="project" value="TreeGrafter"/>
</dbReference>
<proteinExistence type="inferred from homology"/>
<feature type="binding site" evidence="7">
    <location>
        <position position="141"/>
    </location>
    <ligand>
        <name>Zn(2+)</name>
        <dbReference type="ChEBI" id="CHEBI:29105"/>
    </ligand>
</feature>
<keyword evidence="7" id="KW-0479">Metal-binding</keyword>
<protein>
    <submittedName>
        <fullName evidence="8">Fur family transcriptional regulator, zinc uptake regulator</fullName>
    </submittedName>
</protein>
<dbReference type="SUPFAM" id="SSF46785">
    <property type="entry name" value="Winged helix' DNA-binding domain"/>
    <property type="match status" value="1"/>
</dbReference>
<keyword evidence="4" id="KW-0805">Transcription regulation</keyword>
<dbReference type="CDD" id="cd07153">
    <property type="entry name" value="Fur_like"/>
    <property type="match status" value="1"/>
</dbReference>
<dbReference type="InterPro" id="IPR036388">
    <property type="entry name" value="WH-like_DNA-bd_sf"/>
</dbReference>
<organism evidence="8 9">
    <name type="scientific">Microvirga guangxiensis</name>
    <dbReference type="NCBI Taxonomy" id="549386"/>
    <lineage>
        <taxon>Bacteria</taxon>
        <taxon>Pseudomonadati</taxon>
        <taxon>Pseudomonadota</taxon>
        <taxon>Alphaproteobacteria</taxon>
        <taxon>Hyphomicrobiales</taxon>
        <taxon>Methylobacteriaceae</taxon>
        <taxon>Microvirga</taxon>
    </lineage>
</organism>
<keyword evidence="5" id="KW-0238">DNA-binding</keyword>
<keyword evidence="9" id="KW-1185">Reference proteome</keyword>
<dbReference type="GO" id="GO:1900376">
    <property type="term" value="P:regulation of secondary metabolite biosynthetic process"/>
    <property type="evidence" value="ECO:0007669"/>
    <property type="project" value="TreeGrafter"/>
</dbReference>
<evidence type="ECO:0000256" key="7">
    <source>
        <dbReference type="PIRSR" id="PIRSR602481-1"/>
    </source>
</evidence>
<comment type="cofactor">
    <cofactor evidence="7">
        <name>Zn(2+)</name>
        <dbReference type="ChEBI" id="CHEBI:29105"/>
    </cofactor>
    <text evidence="7">Binds 1 zinc ion per subunit.</text>
</comment>
<evidence type="ECO:0000313" key="9">
    <source>
        <dbReference type="Proteomes" id="UP000199569"/>
    </source>
</evidence>
<dbReference type="InterPro" id="IPR002481">
    <property type="entry name" value="FUR"/>
</dbReference>
<dbReference type="InterPro" id="IPR043135">
    <property type="entry name" value="Fur_C"/>
</dbReference>
<keyword evidence="6" id="KW-0804">Transcription</keyword>
<dbReference type="InterPro" id="IPR036390">
    <property type="entry name" value="WH_DNA-bd_sf"/>
</dbReference>
<evidence type="ECO:0000313" key="8">
    <source>
        <dbReference type="EMBL" id="SCY29136.1"/>
    </source>
</evidence>
<keyword evidence="2" id="KW-0678">Repressor</keyword>
<evidence type="ECO:0000256" key="3">
    <source>
        <dbReference type="ARBA" id="ARBA00022833"/>
    </source>
</evidence>
<evidence type="ECO:0000256" key="6">
    <source>
        <dbReference type="ARBA" id="ARBA00023163"/>
    </source>
</evidence>
<feature type="binding site" evidence="7">
    <location>
        <position position="181"/>
    </location>
    <ligand>
        <name>Zn(2+)</name>
        <dbReference type="ChEBI" id="CHEBI:29105"/>
    </ligand>
</feature>
<dbReference type="GO" id="GO:0003700">
    <property type="term" value="F:DNA-binding transcription factor activity"/>
    <property type="evidence" value="ECO:0007669"/>
    <property type="project" value="InterPro"/>
</dbReference>